<proteinExistence type="predicted"/>
<sequence>MLSSNFCTKAAVIAGKHNLVPYIFFYMPYYPGAPKIGPETLKILLRHYFYAGAKQSILLKYACILLPL</sequence>
<comment type="caution">
    <text evidence="1">The sequence shown here is derived from an EMBL/GenBank/DDBJ whole genome shotgun (WGS) entry which is preliminary data.</text>
</comment>
<name>A0A1G1TA24_9BACT</name>
<dbReference type="EMBL" id="MDZB01000074">
    <property type="protein sequence ID" value="OGX87720.1"/>
    <property type="molecule type" value="Genomic_DNA"/>
</dbReference>
<gene>
    <name evidence="1" type="ORF">BEN47_00735</name>
</gene>
<evidence type="ECO:0000313" key="1">
    <source>
        <dbReference type="EMBL" id="OGX87720.1"/>
    </source>
</evidence>
<keyword evidence="2" id="KW-1185">Reference proteome</keyword>
<organism evidence="1 2">
    <name type="scientific">Hymenobacter lapidarius</name>
    <dbReference type="NCBI Taxonomy" id="1908237"/>
    <lineage>
        <taxon>Bacteria</taxon>
        <taxon>Pseudomonadati</taxon>
        <taxon>Bacteroidota</taxon>
        <taxon>Cytophagia</taxon>
        <taxon>Cytophagales</taxon>
        <taxon>Hymenobacteraceae</taxon>
        <taxon>Hymenobacter</taxon>
    </lineage>
</organism>
<protein>
    <submittedName>
        <fullName evidence="1">Uncharacterized protein</fullName>
    </submittedName>
</protein>
<dbReference type="AlphaFoldDB" id="A0A1G1TA24"/>
<evidence type="ECO:0000313" key="2">
    <source>
        <dbReference type="Proteomes" id="UP000176294"/>
    </source>
</evidence>
<accession>A0A1G1TA24</accession>
<reference evidence="1 2" key="1">
    <citation type="submission" date="2016-08" db="EMBL/GenBank/DDBJ databases">
        <title>Hymenobacter coccineus sp. nov., Hymenobacter lapidarius sp. nov. and Hymenobacter glacialis sp. nov., isolated from Antarctic soil.</title>
        <authorList>
            <person name="Sedlacek I."/>
            <person name="Kralova S."/>
            <person name="Kyrova K."/>
            <person name="Maslanova I."/>
            <person name="Stankova E."/>
            <person name="Vrbovska V."/>
            <person name="Nemec M."/>
            <person name="Bartak M."/>
            <person name="Svec P."/>
            <person name="Busse H.-J."/>
            <person name="Pantucek R."/>
        </authorList>
    </citation>
    <scope>NUCLEOTIDE SEQUENCE [LARGE SCALE GENOMIC DNA]</scope>
    <source>
        <strain evidence="1 2">CCM 8643</strain>
    </source>
</reference>
<dbReference type="Proteomes" id="UP000176294">
    <property type="component" value="Unassembled WGS sequence"/>
</dbReference>